<proteinExistence type="predicted"/>
<gene>
    <name evidence="1" type="ORF">NZD89_12070</name>
</gene>
<organism evidence="1 2">
    <name type="scientific">Alicyclobacillus fastidiosus</name>
    <dbReference type="NCBI Taxonomy" id="392011"/>
    <lineage>
        <taxon>Bacteria</taxon>
        <taxon>Bacillati</taxon>
        <taxon>Bacillota</taxon>
        <taxon>Bacilli</taxon>
        <taxon>Bacillales</taxon>
        <taxon>Alicyclobacillaceae</taxon>
        <taxon>Alicyclobacillus</taxon>
    </lineage>
</organism>
<protein>
    <submittedName>
        <fullName evidence="1">Uncharacterized protein</fullName>
    </submittedName>
</protein>
<keyword evidence="2" id="KW-1185">Reference proteome</keyword>
<dbReference type="Proteomes" id="UP001164761">
    <property type="component" value="Chromosome"/>
</dbReference>
<evidence type="ECO:0000313" key="1">
    <source>
        <dbReference type="EMBL" id="WAH44043.1"/>
    </source>
</evidence>
<dbReference type="EMBL" id="CP104067">
    <property type="protein sequence ID" value="WAH44043.1"/>
    <property type="molecule type" value="Genomic_DNA"/>
</dbReference>
<dbReference type="RefSeq" id="WP_268007943.1">
    <property type="nucleotide sequence ID" value="NZ_BSUT01000001.1"/>
</dbReference>
<accession>A0ABY6ZN87</accession>
<sequence>MEEIWLTRTPFPTSRSQLREMMSDQRGKFEKLRRAMSMTVINELLKNPKRSESIDAAEIDKLISVLSVATELGHKVVVYRGENQRWYIQISA</sequence>
<name>A0ABY6ZN87_9BACL</name>
<evidence type="ECO:0000313" key="2">
    <source>
        <dbReference type="Proteomes" id="UP001164761"/>
    </source>
</evidence>
<reference evidence="1" key="1">
    <citation type="submission" date="2022-08" db="EMBL/GenBank/DDBJ databases">
        <title>Alicyclobacillus fastidiosus DSM 17978, complete genome.</title>
        <authorList>
            <person name="Wang Q."/>
            <person name="Cai R."/>
            <person name="Wang Z."/>
        </authorList>
    </citation>
    <scope>NUCLEOTIDE SEQUENCE</scope>
    <source>
        <strain evidence="1">DSM 17978</strain>
    </source>
</reference>